<feature type="coiled-coil region" evidence="12">
    <location>
        <begin position="565"/>
        <end position="626"/>
    </location>
</feature>
<evidence type="ECO:0000256" key="10">
    <source>
        <dbReference type="ARBA" id="ARBA00022884"/>
    </source>
</evidence>
<organism evidence="14 15">
    <name type="scientific">Luteolibacter ambystomatis</name>
    <dbReference type="NCBI Taxonomy" id="2824561"/>
    <lineage>
        <taxon>Bacteria</taxon>
        <taxon>Pseudomonadati</taxon>
        <taxon>Verrucomicrobiota</taxon>
        <taxon>Verrucomicrobiia</taxon>
        <taxon>Verrucomicrobiales</taxon>
        <taxon>Verrucomicrobiaceae</taxon>
        <taxon>Luteolibacter</taxon>
    </lineage>
</organism>
<dbReference type="SMART" id="SM00382">
    <property type="entry name" value="AAA"/>
    <property type="match status" value="2"/>
</dbReference>
<dbReference type="PANTHER" id="PTHR42855">
    <property type="entry name" value="ABC TRANSPORTER ATP-BINDING SUBUNIT"/>
    <property type="match status" value="1"/>
</dbReference>
<evidence type="ECO:0000313" key="15">
    <source>
        <dbReference type="Proteomes" id="UP000676169"/>
    </source>
</evidence>
<evidence type="ECO:0000256" key="4">
    <source>
        <dbReference type="ARBA" id="ARBA00022730"/>
    </source>
</evidence>
<dbReference type="InterPro" id="IPR027417">
    <property type="entry name" value="P-loop_NTPase"/>
</dbReference>
<dbReference type="CDD" id="cd03221">
    <property type="entry name" value="ABCF_EF-3"/>
    <property type="match status" value="2"/>
</dbReference>
<keyword evidence="15" id="KW-1185">Reference proteome</keyword>
<keyword evidence="7" id="KW-0378">Hydrolase</keyword>
<dbReference type="PROSITE" id="PS50893">
    <property type="entry name" value="ABC_TRANSPORTER_2"/>
    <property type="match status" value="2"/>
</dbReference>
<dbReference type="InterPro" id="IPR032524">
    <property type="entry name" value="ABC_tran_C"/>
</dbReference>
<protein>
    <submittedName>
        <fullName evidence="14">ABC-F family ATP-binding cassette domain-containing protein</fullName>
    </submittedName>
</protein>
<keyword evidence="12" id="KW-0175">Coiled coil</keyword>
<dbReference type="GO" id="GO:0003677">
    <property type="term" value="F:DNA binding"/>
    <property type="evidence" value="ECO:0007669"/>
    <property type="project" value="InterPro"/>
</dbReference>
<dbReference type="GO" id="GO:0000049">
    <property type="term" value="F:tRNA binding"/>
    <property type="evidence" value="ECO:0007669"/>
    <property type="project" value="UniProtKB-KW"/>
</dbReference>
<dbReference type="PANTHER" id="PTHR42855:SF1">
    <property type="entry name" value="ABC TRANSPORTER DOMAIN-CONTAINING PROTEIN"/>
    <property type="match status" value="1"/>
</dbReference>
<evidence type="ECO:0000256" key="11">
    <source>
        <dbReference type="ARBA" id="ARBA00022917"/>
    </source>
</evidence>
<dbReference type="InterPro" id="IPR003593">
    <property type="entry name" value="AAA+_ATPase"/>
</dbReference>
<dbReference type="GO" id="GO:0005524">
    <property type="term" value="F:ATP binding"/>
    <property type="evidence" value="ECO:0007669"/>
    <property type="project" value="UniProtKB-KW"/>
</dbReference>
<dbReference type="InterPro" id="IPR037118">
    <property type="entry name" value="Val-tRNA_synth_C_sf"/>
</dbReference>
<evidence type="ECO:0000256" key="2">
    <source>
        <dbReference type="ARBA" id="ARBA00022490"/>
    </source>
</evidence>
<evidence type="ECO:0000256" key="3">
    <source>
        <dbReference type="ARBA" id="ARBA00022555"/>
    </source>
</evidence>
<evidence type="ECO:0000256" key="1">
    <source>
        <dbReference type="ARBA" id="ARBA00005868"/>
    </source>
</evidence>
<comment type="similarity">
    <text evidence="1">Belongs to the ABC transporter superfamily. ABCF family. Translational throttle EttA subfamily.</text>
</comment>
<dbReference type="GO" id="GO:0006412">
    <property type="term" value="P:translation"/>
    <property type="evidence" value="ECO:0007669"/>
    <property type="project" value="UniProtKB-KW"/>
</dbReference>
<keyword evidence="9" id="KW-0810">Translation regulation</keyword>
<dbReference type="GO" id="GO:0006417">
    <property type="term" value="P:regulation of translation"/>
    <property type="evidence" value="ECO:0007669"/>
    <property type="project" value="UniProtKB-KW"/>
</dbReference>
<accession>A0A975PFQ2</accession>
<dbReference type="Gene3D" id="1.10.287.380">
    <property type="entry name" value="Valyl-tRNA synthetase, C-terminal domain"/>
    <property type="match status" value="1"/>
</dbReference>
<dbReference type="Proteomes" id="UP000676169">
    <property type="component" value="Chromosome"/>
</dbReference>
<feature type="domain" description="ABC transporter" evidence="13">
    <location>
        <begin position="311"/>
        <end position="533"/>
    </location>
</feature>
<dbReference type="FunFam" id="3.40.50.300:FF:000011">
    <property type="entry name" value="Putative ABC transporter ATP-binding component"/>
    <property type="match status" value="1"/>
</dbReference>
<keyword evidence="6" id="KW-0547">Nucleotide-binding</keyword>
<dbReference type="EMBL" id="CP073100">
    <property type="protein sequence ID" value="QUE51732.1"/>
    <property type="molecule type" value="Genomic_DNA"/>
</dbReference>
<evidence type="ECO:0000256" key="5">
    <source>
        <dbReference type="ARBA" id="ARBA00022737"/>
    </source>
</evidence>
<reference evidence="14" key="1">
    <citation type="submission" date="2021-04" db="EMBL/GenBank/DDBJ databases">
        <title>Luteolibacter sp. 32A isolated from the skin of an Anderson's salamander (Ambystoma andersonii).</title>
        <authorList>
            <person name="Spergser J."/>
            <person name="Busse H.-J."/>
        </authorList>
    </citation>
    <scope>NUCLEOTIDE SEQUENCE</scope>
    <source>
        <strain evidence="14">32A</strain>
    </source>
</reference>
<keyword evidence="8 14" id="KW-0067">ATP-binding</keyword>
<dbReference type="InterPro" id="IPR032781">
    <property type="entry name" value="ABC_tran_Xtn"/>
</dbReference>
<dbReference type="Pfam" id="PF00005">
    <property type="entry name" value="ABC_tran"/>
    <property type="match status" value="2"/>
</dbReference>
<proteinExistence type="inferred from homology"/>
<gene>
    <name evidence="14" type="ORF">KBB96_02315</name>
</gene>
<dbReference type="InterPro" id="IPR051309">
    <property type="entry name" value="ABCF_ATPase"/>
</dbReference>
<sequence>MSALLSANELRLSYGYQTLLDGVTLAVSAGEKVGLVGRNGCGKTSLLKILTGAQQADSGDLSLRRSIRVGYLPQEFELDPTLSVHENIAAGAADLVEAIRRYEHGEGSDSELAELLHLIEHADGWNLDTRIKAISTALGTAPLEAPVGPLSGGEKRRVALCRALVSQPDLLLLDEPTNHLDSESIRWLEDFLKGFPGAVIFVTHDRYFLDVIATRIIEIDQGRAFSHPGNYTAYLESKAVRQQIAEQTERRRQRFLREELEWVRSGVKARGTKSRHRLDQFYEIEGLQAPPEEREMDLLIPPPPELGNTVVELESAGINVGTAANPRWLFRHLTLSMRPGQCTGIVGRNGVGKTTLIKLCLNQIPPNEGTAELGKKVRVNYIDQTRMALDGTGSLLDEISDGNEKLQFGNQTLGARAYLRRFLFNDQRINERVDLLSGGERARLMLAKVLKNGGNLLVLDEPTNDLDLPSLRMLEEALADFDGSVLVVSHDRYFLDRICDQIVAFEEDGIVVQPGNYSYYLEKRQAREQRDKMFAAAAAREAAARQKAVEPPKPRKLTMAEKKELEGMEDAILLAEEKVADIEAILNDPDFQMNRFAEIPETMNRLEVARENAAKLYARWEELEALK</sequence>
<evidence type="ECO:0000256" key="12">
    <source>
        <dbReference type="SAM" id="Coils"/>
    </source>
</evidence>
<dbReference type="InterPro" id="IPR003439">
    <property type="entry name" value="ABC_transporter-like_ATP-bd"/>
</dbReference>
<dbReference type="GO" id="GO:0019843">
    <property type="term" value="F:rRNA binding"/>
    <property type="evidence" value="ECO:0007669"/>
    <property type="project" value="UniProtKB-KW"/>
</dbReference>
<dbReference type="RefSeq" id="WP_211631871.1">
    <property type="nucleotide sequence ID" value="NZ_CP073100.1"/>
</dbReference>
<name>A0A975PFQ2_9BACT</name>
<keyword evidence="10" id="KW-0694">RNA-binding</keyword>
<evidence type="ECO:0000259" key="13">
    <source>
        <dbReference type="PROSITE" id="PS50893"/>
    </source>
</evidence>
<keyword evidence="2" id="KW-0963">Cytoplasm</keyword>
<evidence type="ECO:0000313" key="14">
    <source>
        <dbReference type="EMBL" id="QUE51732.1"/>
    </source>
</evidence>
<dbReference type="GO" id="GO:0016887">
    <property type="term" value="F:ATP hydrolysis activity"/>
    <property type="evidence" value="ECO:0007669"/>
    <property type="project" value="InterPro"/>
</dbReference>
<feature type="domain" description="ABC transporter" evidence="13">
    <location>
        <begin position="5"/>
        <end position="246"/>
    </location>
</feature>
<evidence type="ECO:0000256" key="6">
    <source>
        <dbReference type="ARBA" id="ARBA00022741"/>
    </source>
</evidence>
<dbReference type="Pfam" id="PF16326">
    <property type="entry name" value="ABC_tran_CTD"/>
    <property type="match status" value="1"/>
</dbReference>
<evidence type="ECO:0000256" key="7">
    <source>
        <dbReference type="ARBA" id="ARBA00022801"/>
    </source>
</evidence>
<keyword evidence="11" id="KW-0648">Protein biosynthesis</keyword>
<dbReference type="Pfam" id="PF12848">
    <property type="entry name" value="ABC_tran_Xtn"/>
    <property type="match status" value="1"/>
</dbReference>
<evidence type="ECO:0000256" key="9">
    <source>
        <dbReference type="ARBA" id="ARBA00022845"/>
    </source>
</evidence>
<dbReference type="KEGG" id="lamb:KBB96_02315"/>
<dbReference type="SUPFAM" id="SSF52540">
    <property type="entry name" value="P-loop containing nucleoside triphosphate hydrolases"/>
    <property type="match status" value="2"/>
</dbReference>
<keyword evidence="3" id="KW-0820">tRNA-binding</keyword>
<keyword evidence="5" id="KW-0677">Repeat</keyword>
<keyword evidence="4" id="KW-0699">rRNA-binding</keyword>
<dbReference type="Gene3D" id="3.40.50.300">
    <property type="entry name" value="P-loop containing nucleotide triphosphate hydrolases"/>
    <property type="match status" value="2"/>
</dbReference>
<evidence type="ECO:0000256" key="8">
    <source>
        <dbReference type="ARBA" id="ARBA00022840"/>
    </source>
</evidence>
<dbReference type="AlphaFoldDB" id="A0A975PFQ2"/>
<dbReference type="InterPro" id="IPR017871">
    <property type="entry name" value="ABC_transporter-like_CS"/>
</dbReference>
<dbReference type="FunFam" id="3.40.50.300:FF:000183">
    <property type="entry name" value="ABC transporter ATP-binding protein yjjK"/>
    <property type="match status" value="1"/>
</dbReference>
<dbReference type="PROSITE" id="PS00211">
    <property type="entry name" value="ABC_TRANSPORTER_1"/>
    <property type="match status" value="2"/>
</dbReference>